<evidence type="ECO:0000313" key="1">
    <source>
        <dbReference type="EMBL" id="MBP3955883.1"/>
    </source>
</evidence>
<keyword evidence="2" id="KW-1185">Reference proteome</keyword>
<reference evidence="1 2" key="1">
    <citation type="submission" date="2021-04" db="EMBL/GenBank/DDBJ databases">
        <authorList>
            <person name="Ivanova A."/>
        </authorList>
    </citation>
    <scope>NUCLEOTIDE SEQUENCE [LARGE SCALE GENOMIC DNA]</scope>
    <source>
        <strain evidence="1 2">G18</strain>
    </source>
</reference>
<evidence type="ECO:0000313" key="2">
    <source>
        <dbReference type="Proteomes" id="UP000676565"/>
    </source>
</evidence>
<dbReference type="Proteomes" id="UP000676565">
    <property type="component" value="Unassembled WGS sequence"/>
</dbReference>
<accession>A0ABS5BQC0</accession>
<protein>
    <recommendedName>
        <fullName evidence="3">Nucleotidyltransferase family protein</fullName>
    </recommendedName>
</protein>
<evidence type="ECO:0008006" key="3">
    <source>
        <dbReference type="Google" id="ProtNLM"/>
    </source>
</evidence>
<organism evidence="1 2">
    <name type="scientific">Gemmata palustris</name>
    <dbReference type="NCBI Taxonomy" id="2822762"/>
    <lineage>
        <taxon>Bacteria</taxon>
        <taxon>Pseudomonadati</taxon>
        <taxon>Planctomycetota</taxon>
        <taxon>Planctomycetia</taxon>
        <taxon>Gemmatales</taxon>
        <taxon>Gemmataceae</taxon>
        <taxon>Gemmata</taxon>
    </lineage>
</organism>
<dbReference type="Gene3D" id="3.30.460.40">
    <property type="match status" value="1"/>
</dbReference>
<name>A0ABS5BQC0_9BACT</name>
<gene>
    <name evidence="1" type="ORF">J8F10_11360</name>
</gene>
<dbReference type="RefSeq" id="WP_210653938.1">
    <property type="nucleotide sequence ID" value="NZ_JAGKQQ010000001.1"/>
</dbReference>
<comment type="caution">
    <text evidence="1">The sequence shown here is derived from an EMBL/GenBank/DDBJ whole genome shotgun (WGS) entry which is preliminary data.</text>
</comment>
<dbReference type="SUPFAM" id="SSF81301">
    <property type="entry name" value="Nucleotidyltransferase"/>
    <property type="match status" value="1"/>
</dbReference>
<proteinExistence type="predicted"/>
<sequence>MMNSTISGWERVALAVEQVRDRLRRAVAALNGANVSYAVIGGNAVAEWVGRVDQAAVRNTRDVDILLRRADFDAAKIAMEAAGFVYRHSSSIDMFLDGPDAKARDAVHVIFANEKVKQADELQAPDVTESEPGDSFRVIALEALVRMKLTANRDKDRTHLRDFIEVGLIDTTWPDRFPSELAARLRHLFDTPGG</sequence>
<dbReference type="InterPro" id="IPR043519">
    <property type="entry name" value="NT_sf"/>
</dbReference>
<dbReference type="EMBL" id="JAGKQQ010000001">
    <property type="protein sequence ID" value="MBP3955883.1"/>
    <property type="molecule type" value="Genomic_DNA"/>
</dbReference>